<dbReference type="PANTHER" id="PTHR14043:SF2">
    <property type="entry name" value="HOMEOBOX PROTEIN CUT"/>
    <property type="match status" value="1"/>
</dbReference>
<dbReference type="PANTHER" id="PTHR14043">
    <property type="entry name" value="CCAAT DISPLACEMENT PROTEIN-RELATED"/>
    <property type="match status" value="1"/>
</dbReference>
<evidence type="ECO:0000313" key="4">
    <source>
        <dbReference type="EMBL" id="KAK8518592.1"/>
    </source>
</evidence>
<accession>A0ABR2CGU4</accession>
<dbReference type="EMBL" id="JBBPBM010000052">
    <property type="protein sequence ID" value="KAK8518592.1"/>
    <property type="molecule type" value="Genomic_DNA"/>
</dbReference>
<evidence type="ECO:0000256" key="2">
    <source>
        <dbReference type="SAM" id="Coils"/>
    </source>
</evidence>
<keyword evidence="5" id="KW-1185">Reference proteome</keyword>
<evidence type="ECO:0000259" key="3">
    <source>
        <dbReference type="Pfam" id="PF25398"/>
    </source>
</evidence>
<proteinExistence type="predicted"/>
<name>A0ABR2CGU4_9ROSI</name>
<dbReference type="Proteomes" id="UP001472677">
    <property type="component" value="Unassembled WGS sequence"/>
</dbReference>
<dbReference type="InterPro" id="IPR057476">
    <property type="entry name" value="Cux_N"/>
</dbReference>
<sequence length="130" mass="14966">MLHKLDPIAMNPVIPLLPSPSSPVSGKGYQEEVDNLTKRAKFGENAFLNIYQKLYEAPDPYPALASIAEQDLKISELESENRKMKVELEEFRTEAMHLKNQQATIRRLEERNRQLEQQVNNALFSLLIIM</sequence>
<evidence type="ECO:0000313" key="5">
    <source>
        <dbReference type="Proteomes" id="UP001472677"/>
    </source>
</evidence>
<feature type="coiled-coil region" evidence="2">
    <location>
        <begin position="67"/>
        <end position="125"/>
    </location>
</feature>
<organism evidence="4 5">
    <name type="scientific">Hibiscus sabdariffa</name>
    <name type="common">roselle</name>
    <dbReference type="NCBI Taxonomy" id="183260"/>
    <lineage>
        <taxon>Eukaryota</taxon>
        <taxon>Viridiplantae</taxon>
        <taxon>Streptophyta</taxon>
        <taxon>Embryophyta</taxon>
        <taxon>Tracheophyta</taxon>
        <taxon>Spermatophyta</taxon>
        <taxon>Magnoliopsida</taxon>
        <taxon>eudicotyledons</taxon>
        <taxon>Gunneridae</taxon>
        <taxon>Pentapetalae</taxon>
        <taxon>rosids</taxon>
        <taxon>malvids</taxon>
        <taxon>Malvales</taxon>
        <taxon>Malvaceae</taxon>
        <taxon>Malvoideae</taxon>
        <taxon>Hibiscus</taxon>
    </lineage>
</organism>
<keyword evidence="1 2" id="KW-0175">Coiled coil</keyword>
<evidence type="ECO:0000256" key="1">
    <source>
        <dbReference type="ARBA" id="ARBA00023054"/>
    </source>
</evidence>
<feature type="domain" description="Cux N-terminal" evidence="3">
    <location>
        <begin position="27"/>
        <end position="70"/>
    </location>
</feature>
<dbReference type="Pfam" id="PF25398">
    <property type="entry name" value="CUX1_N"/>
    <property type="match status" value="1"/>
</dbReference>
<comment type="caution">
    <text evidence="4">The sequence shown here is derived from an EMBL/GenBank/DDBJ whole genome shotgun (WGS) entry which is preliminary data.</text>
</comment>
<protein>
    <recommendedName>
        <fullName evidence="3">Cux N-terminal domain-containing protein</fullName>
    </recommendedName>
</protein>
<reference evidence="4 5" key="1">
    <citation type="journal article" date="2024" name="G3 (Bethesda)">
        <title>Genome assembly of Hibiscus sabdariffa L. provides insights into metabolisms of medicinal natural products.</title>
        <authorList>
            <person name="Kim T."/>
        </authorList>
    </citation>
    <scope>NUCLEOTIDE SEQUENCE [LARGE SCALE GENOMIC DNA]</scope>
    <source>
        <strain evidence="4">TK-2024</strain>
        <tissue evidence="4">Old leaves</tissue>
    </source>
</reference>
<gene>
    <name evidence="4" type="ORF">V6N12_011843</name>
</gene>